<gene>
    <name evidence="2" type="ORF">IAA81_00165</name>
</gene>
<dbReference type="EMBL" id="JADIMM010000002">
    <property type="protein sequence ID" value="MBO8456626.1"/>
    <property type="molecule type" value="Genomic_DNA"/>
</dbReference>
<feature type="domain" description="N-acetyltransferase" evidence="1">
    <location>
        <begin position="3"/>
        <end position="160"/>
    </location>
</feature>
<protein>
    <submittedName>
        <fullName evidence="2">GNAT family N-acetyltransferase</fullName>
    </submittedName>
</protein>
<sequence length="160" mass="18603">MHIELVPGTECPEDIRSLFTEYTRMLISECPGFARYLEMQDFDSELLNLDKKYPPPDGRLYAIFVDGAAAGCDGFRKIDRLICEMKRLFVRKEFRGHGIGRLISERLITEAQTAGYRKMLLDTLPFLNDALCLYKKLGFYEIPRYNENPLVSSIYMQRDL</sequence>
<dbReference type="SUPFAM" id="SSF55729">
    <property type="entry name" value="Acyl-CoA N-acyltransferases (Nat)"/>
    <property type="match status" value="1"/>
</dbReference>
<dbReference type="InterPro" id="IPR052777">
    <property type="entry name" value="Acetyltransferase_Enz"/>
</dbReference>
<proteinExistence type="predicted"/>
<dbReference type="Gene3D" id="3.40.630.30">
    <property type="match status" value="1"/>
</dbReference>
<dbReference type="Proteomes" id="UP000823638">
    <property type="component" value="Unassembled WGS sequence"/>
</dbReference>
<reference evidence="2" key="1">
    <citation type="submission" date="2020-10" db="EMBL/GenBank/DDBJ databases">
        <authorList>
            <person name="Gilroy R."/>
        </authorList>
    </citation>
    <scope>NUCLEOTIDE SEQUENCE</scope>
    <source>
        <strain evidence="2">10532</strain>
    </source>
</reference>
<name>A0A9D9HMP5_9SPIR</name>
<dbReference type="GO" id="GO:0016747">
    <property type="term" value="F:acyltransferase activity, transferring groups other than amino-acyl groups"/>
    <property type="evidence" value="ECO:0007669"/>
    <property type="project" value="InterPro"/>
</dbReference>
<dbReference type="CDD" id="cd04301">
    <property type="entry name" value="NAT_SF"/>
    <property type="match status" value="1"/>
</dbReference>
<organism evidence="2 3">
    <name type="scientific">Candidatus Gallitreponema excrementavium</name>
    <dbReference type="NCBI Taxonomy" id="2840840"/>
    <lineage>
        <taxon>Bacteria</taxon>
        <taxon>Pseudomonadati</taxon>
        <taxon>Spirochaetota</taxon>
        <taxon>Spirochaetia</taxon>
        <taxon>Spirochaetales</taxon>
        <taxon>Candidatus Gallitreponema</taxon>
    </lineage>
</organism>
<dbReference type="PANTHER" id="PTHR43305:SF1">
    <property type="entry name" value="FAMILY N-ACETYLTRANSFERASE, PUTATIVE (AFU_ORTHOLOGUE AFUA_2G01380)-RELATED"/>
    <property type="match status" value="1"/>
</dbReference>
<dbReference type="PANTHER" id="PTHR43305">
    <property type="entry name" value="FAMILY N-ACETYLTRANSFERASE, PUTATIVE (AFU_ORTHOLOGUE AFUA_2G01380)-RELATED"/>
    <property type="match status" value="1"/>
</dbReference>
<dbReference type="Pfam" id="PF00583">
    <property type="entry name" value="Acetyltransf_1"/>
    <property type="match status" value="1"/>
</dbReference>
<dbReference type="PROSITE" id="PS51186">
    <property type="entry name" value="GNAT"/>
    <property type="match status" value="1"/>
</dbReference>
<dbReference type="AlphaFoldDB" id="A0A9D9HMP5"/>
<reference evidence="2" key="2">
    <citation type="journal article" date="2021" name="PeerJ">
        <title>Extensive microbial diversity within the chicken gut microbiome revealed by metagenomics and culture.</title>
        <authorList>
            <person name="Gilroy R."/>
            <person name="Ravi A."/>
            <person name="Getino M."/>
            <person name="Pursley I."/>
            <person name="Horton D.L."/>
            <person name="Alikhan N.F."/>
            <person name="Baker D."/>
            <person name="Gharbi K."/>
            <person name="Hall N."/>
            <person name="Watson M."/>
            <person name="Adriaenssens E.M."/>
            <person name="Foster-Nyarko E."/>
            <person name="Jarju S."/>
            <person name="Secka A."/>
            <person name="Antonio M."/>
            <person name="Oren A."/>
            <person name="Chaudhuri R.R."/>
            <person name="La Ragione R."/>
            <person name="Hildebrand F."/>
            <person name="Pallen M.J."/>
        </authorList>
    </citation>
    <scope>NUCLEOTIDE SEQUENCE</scope>
    <source>
        <strain evidence="2">10532</strain>
    </source>
</reference>
<evidence type="ECO:0000313" key="3">
    <source>
        <dbReference type="Proteomes" id="UP000823638"/>
    </source>
</evidence>
<comment type="caution">
    <text evidence="2">The sequence shown here is derived from an EMBL/GenBank/DDBJ whole genome shotgun (WGS) entry which is preliminary data.</text>
</comment>
<evidence type="ECO:0000313" key="2">
    <source>
        <dbReference type="EMBL" id="MBO8456626.1"/>
    </source>
</evidence>
<dbReference type="InterPro" id="IPR000182">
    <property type="entry name" value="GNAT_dom"/>
</dbReference>
<dbReference type="InterPro" id="IPR016181">
    <property type="entry name" value="Acyl_CoA_acyltransferase"/>
</dbReference>
<evidence type="ECO:0000259" key="1">
    <source>
        <dbReference type="PROSITE" id="PS51186"/>
    </source>
</evidence>
<accession>A0A9D9HMP5</accession>